<name>A0A2S7K925_9PROT</name>
<feature type="signal peptide" evidence="1">
    <location>
        <begin position="1"/>
        <end position="33"/>
    </location>
</feature>
<keyword evidence="3" id="KW-1185">Reference proteome</keyword>
<comment type="caution">
    <text evidence="2">The sequence shown here is derived from an EMBL/GenBank/DDBJ whole genome shotgun (WGS) entry which is preliminary data.</text>
</comment>
<dbReference type="SUPFAM" id="SSF56935">
    <property type="entry name" value="Porins"/>
    <property type="match status" value="1"/>
</dbReference>
<dbReference type="AlphaFoldDB" id="A0A2S7K925"/>
<dbReference type="RefSeq" id="WP_104828644.1">
    <property type="nucleotide sequence ID" value="NZ_PJCH01000003.1"/>
</dbReference>
<evidence type="ECO:0000313" key="3">
    <source>
        <dbReference type="Proteomes" id="UP000239504"/>
    </source>
</evidence>
<evidence type="ECO:0008006" key="4">
    <source>
        <dbReference type="Google" id="ProtNLM"/>
    </source>
</evidence>
<dbReference type="Proteomes" id="UP000239504">
    <property type="component" value="Unassembled WGS sequence"/>
</dbReference>
<protein>
    <recommendedName>
        <fullName evidence="4">TIGR03016 family PEP-CTERM system-associated outer membrane protein</fullName>
    </recommendedName>
</protein>
<dbReference type="OrthoDB" id="8479313at2"/>
<organism evidence="2 3">
    <name type="scientific">Hyphococcus luteus</name>
    <dbReference type="NCBI Taxonomy" id="2058213"/>
    <lineage>
        <taxon>Bacteria</taxon>
        <taxon>Pseudomonadati</taxon>
        <taxon>Pseudomonadota</taxon>
        <taxon>Alphaproteobacteria</taxon>
        <taxon>Parvularculales</taxon>
        <taxon>Parvularculaceae</taxon>
        <taxon>Hyphococcus</taxon>
    </lineage>
</organism>
<reference evidence="2 3" key="1">
    <citation type="submission" date="2017-12" db="EMBL/GenBank/DDBJ databases">
        <authorList>
            <person name="Hurst M.R.H."/>
        </authorList>
    </citation>
    <scope>NUCLEOTIDE SEQUENCE [LARGE SCALE GENOMIC DNA]</scope>
    <source>
        <strain evidence="2 3">SY-3-19</strain>
    </source>
</reference>
<keyword evidence="1" id="KW-0732">Signal</keyword>
<evidence type="ECO:0000256" key="1">
    <source>
        <dbReference type="SAM" id="SignalP"/>
    </source>
</evidence>
<feature type="chain" id="PRO_5015484696" description="TIGR03016 family PEP-CTERM system-associated outer membrane protein" evidence="1">
    <location>
        <begin position="34"/>
        <end position="563"/>
    </location>
</feature>
<dbReference type="EMBL" id="PJCH01000003">
    <property type="protein sequence ID" value="PQA89006.1"/>
    <property type="molecule type" value="Genomic_DNA"/>
</dbReference>
<accession>A0A2S7K925</accession>
<sequence>MGQQRKKPNKMSRVKKTLLASAATAGFAGAALAQVTNPTAPLKMQTDYFGYSAGVSARAGYSDNINLQRGALKKDEFFLSTLFTGGAIVSTPRVTGLILGDLDFSYLLNQGDFRVSQNIAATSTFTAVDNWLYFDLSGSTTRQLVGDNARFSGNINAARNQQANVHTYSASPYIFRQNSDESTTELRYRYSQVFVDDQKSLSSLLFGSSIQDSVTHEALAQYDTGRKFDQLHIRLTAYGSDTTEDGVAPFPDFGYRQGSLSASAQYALSSRFALSGGVGYDEIENQGASALFFSDSDLSGFFWRAGFSAQPGARSSIRLEYGQRYGDDFIDADARYQISRRFLFTASASRSFRTRAQFATSRFRSTQRGALEFADRLRAGDELDARSVIEAANWYARGQSSGLSQTNGVTVSNNASAGLVGSFDRTELSFRGYYSDDDFGYRQVESIGGGLDLRRRVTRKLTGYGSVTYRRIDTVFDPATCEANPLVFGFDPTDPAFDAMTDCADLAANNGVTNTVVGRLGASYRLYENASVFVEGSHTERFAPNPDLEYAENSILAGITLDF</sequence>
<evidence type="ECO:0000313" key="2">
    <source>
        <dbReference type="EMBL" id="PQA89006.1"/>
    </source>
</evidence>
<proteinExistence type="predicted"/>
<gene>
    <name evidence="2" type="ORF">CW354_03390</name>
</gene>